<feature type="chain" id="PRO_5026213253" description="Phenoloxidase-activating factor 2" evidence="6">
    <location>
        <begin position="34"/>
        <end position="465"/>
    </location>
</feature>
<keyword evidence="6" id="KW-0732">Signal</keyword>
<evidence type="ECO:0000313" key="9">
    <source>
        <dbReference type="RefSeq" id="XP_015040409.2"/>
    </source>
</evidence>
<name>A0A6I8VG23_DROPS</name>
<evidence type="ECO:0000256" key="5">
    <source>
        <dbReference type="ARBA" id="ARBA00076468"/>
    </source>
</evidence>
<dbReference type="InParanoid" id="A0A6I8VG23"/>
<dbReference type="InterPro" id="IPR009003">
    <property type="entry name" value="Peptidase_S1_PA"/>
</dbReference>
<dbReference type="SMART" id="SM00020">
    <property type="entry name" value="Tryp_SPc"/>
    <property type="match status" value="1"/>
</dbReference>
<evidence type="ECO:0000313" key="8">
    <source>
        <dbReference type="Proteomes" id="UP000001819"/>
    </source>
</evidence>
<dbReference type="InterPro" id="IPR043504">
    <property type="entry name" value="Peptidase_S1_PA_chymotrypsin"/>
</dbReference>
<dbReference type="PANTHER" id="PTHR24258">
    <property type="entry name" value="SERINE PROTEASE-RELATED"/>
    <property type="match status" value="1"/>
</dbReference>
<reference evidence="8" key="1">
    <citation type="submission" date="2024-06" db="UniProtKB">
        <authorList>
            <consortium name="RefSeq"/>
        </authorList>
    </citation>
    <scope>NUCLEOTIDE SEQUENCE [LARGE SCALE GENOMIC DNA]</scope>
    <source>
        <strain evidence="8">MV2-25</strain>
    </source>
</reference>
<evidence type="ECO:0000259" key="7">
    <source>
        <dbReference type="PROSITE" id="PS50240"/>
    </source>
</evidence>
<dbReference type="FunCoup" id="A0A6I8VG23">
    <property type="interactions" value="17"/>
</dbReference>
<sequence>MSGATADTATGATSRCRLLWMALAIAALVMVNAQDMPSPMCRDDELCTTVTHCTETDDSGRKGIGPRISRFCGTGRVCCERAQLESWNASLVDRVGRQQRTNRRPAGSSIRDKNGNVLEPEANESCGMNMECVPRKLCRDNIIIDDGRSIINPRIGVGQCSRSLHRCCEVNQKVDASDSPYVAKLNGFKYNNCGWSNPQGLIPDKDKYNYTEDVSIFGQFPWMVAIFTGRQQYLCGGTLIHPQLVITSSHNIVNETVDTLMARAGDWDLNSLDEPYEHQGRRIKQIILHPEFDPEALFNDIAILVLDEPVQLAPHIQPLCLPPPESPQVIDDLLSATCFATGWGAKDPNSDKLERTLKRIDLPIVDHDECQAMLRNTRLESRFRLRPSFLCAGGIEGKDTCKGDGGSPLFCTLPGQTDRYQLAGIVSWGIECAEADIPSVYANVPYLRAWIDEKIKGLGLQLAAP</sequence>
<dbReference type="Pfam" id="PF18322">
    <property type="entry name" value="CLIP_1"/>
    <property type="match status" value="1"/>
</dbReference>
<dbReference type="AlphaFoldDB" id="A0A6I8VG23"/>
<reference evidence="9" key="2">
    <citation type="submission" date="2025-08" db="UniProtKB">
        <authorList>
            <consortium name="RefSeq"/>
        </authorList>
    </citation>
    <scope>IDENTIFICATION</scope>
    <source>
        <strain evidence="9">MV-25-SWS-2005</strain>
        <tissue evidence="9">Whole body</tissue>
    </source>
</reference>
<dbReference type="GO" id="GO:0004252">
    <property type="term" value="F:serine-type endopeptidase activity"/>
    <property type="evidence" value="ECO:0007669"/>
    <property type="project" value="InterPro"/>
</dbReference>
<protein>
    <recommendedName>
        <fullName evidence="4">Phenoloxidase-activating factor 2</fullName>
    </recommendedName>
    <alternativeName>
        <fullName evidence="5">Prophenoloxidase-activating factor II</fullName>
    </alternativeName>
</protein>
<dbReference type="PROSITE" id="PS50240">
    <property type="entry name" value="TRYPSIN_DOM"/>
    <property type="match status" value="1"/>
</dbReference>
<evidence type="ECO:0000256" key="6">
    <source>
        <dbReference type="SAM" id="SignalP"/>
    </source>
</evidence>
<dbReference type="Pfam" id="PF00089">
    <property type="entry name" value="Trypsin"/>
    <property type="match status" value="1"/>
</dbReference>
<evidence type="ECO:0000256" key="2">
    <source>
        <dbReference type="ARBA" id="ARBA00022525"/>
    </source>
</evidence>
<dbReference type="Proteomes" id="UP000001819">
    <property type="component" value="Chromosome 3"/>
</dbReference>
<evidence type="ECO:0000256" key="4">
    <source>
        <dbReference type="ARBA" id="ARBA00068096"/>
    </source>
</evidence>
<evidence type="ECO:0000256" key="1">
    <source>
        <dbReference type="ARBA" id="ARBA00004613"/>
    </source>
</evidence>
<gene>
    <name evidence="9" type="primary">LOC4805060</name>
</gene>
<dbReference type="RefSeq" id="XP_015040409.2">
    <property type="nucleotide sequence ID" value="XM_015184923.2"/>
</dbReference>
<comment type="subcellular location">
    <subcellularLocation>
        <location evidence="1">Secreted</location>
    </subcellularLocation>
</comment>
<feature type="signal peptide" evidence="6">
    <location>
        <begin position="1"/>
        <end position="33"/>
    </location>
</feature>
<keyword evidence="8" id="KW-1185">Reference proteome</keyword>
<dbReference type="KEGG" id="dpo:4805060"/>
<keyword evidence="3" id="KW-1015">Disulfide bond</keyword>
<accession>A0A6I8VG23</accession>
<dbReference type="FunFam" id="2.40.10.10:FF:000038">
    <property type="entry name" value="Serine protease"/>
    <property type="match status" value="1"/>
</dbReference>
<feature type="domain" description="Peptidase S1" evidence="7">
    <location>
        <begin position="201"/>
        <end position="456"/>
    </location>
</feature>
<proteinExistence type="predicted"/>
<dbReference type="GO" id="GO:0006508">
    <property type="term" value="P:proteolysis"/>
    <property type="evidence" value="ECO:0007669"/>
    <property type="project" value="InterPro"/>
</dbReference>
<dbReference type="CDD" id="cd00190">
    <property type="entry name" value="Tryp_SPc"/>
    <property type="match status" value="1"/>
</dbReference>
<dbReference type="InterPro" id="IPR001254">
    <property type="entry name" value="Trypsin_dom"/>
</dbReference>
<dbReference type="SUPFAM" id="SSF50494">
    <property type="entry name" value="Trypsin-like serine proteases"/>
    <property type="match status" value="1"/>
</dbReference>
<dbReference type="Gene3D" id="2.40.10.10">
    <property type="entry name" value="Trypsin-like serine proteases"/>
    <property type="match status" value="1"/>
</dbReference>
<keyword evidence="2" id="KW-0964">Secreted</keyword>
<dbReference type="GO" id="GO:0005576">
    <property type="term" value="C:extracellular region"/>
    <property type="evidence" value="ECO:0007669"/>
    <property type="project" value="UniProtKB-SubCell"/>
</dbReference>
<evidence type="ECO:0000256" key="3">
    <source>
        <dbReference type="ARBA" id="ARBA00023157"/>
    </source>
</evidence>
<dbReference type="PRINTS" id="PR00722">
    <property type="entry name" value="CHYMOTRYPSIN"/>
</dbReference>
<dbReference type="InterPro" id="IPR041515">
    <property type="entry name" value="PPAF-2-like_Clip"/>
</dbReference>
<dbReference type="InterPro" id="IPR001314">
    <property type="entry name" value="Peptidase_S1A"/>
</dbReference>
<dbReference type="PANTHER" id="PTHR24258:SF129">
    <property type="entry name" value="LP15124P-RELATED"/>
    <property type="match status" value="1"/>
</dbReference>
<organism evidence="8 9">
    <name type="scientific">Drosophila pseudoobscura pseudoobscura</name>
    <name type="common">Fruit fly</name>
    <dbReference type="NCBI Taxonomy" id="46245"/>
    <lineage>
        <taxon>Eukaryota</taxon>
        <taxon>Metazoa</taxon>
        <taxon>Ecdysozoa</taxon>
        <taxon>Arthropoda</taxon>
        <taxon>Hexapoda</taxon>
        <taxon>Insecta</taxon>
        <taxon>Pterygota</taxon>
        <taxon>Neoptera</taxon>
        <taxon>Endopterygota</taxon>
        <taxon>Diptera</taxon>
        <taxon>Brachycera</taxon>
        <taxon>Muscomorpha</taxon>
        <taxon>Ephydroidea</taxon>
        <taxon>Drosophilidae</taxon>
        <taxon>Drosophila</taxon>
        <taxon>Sophophora</taxon>
    </lineage>
</organism>